<dbReference type="GO" id="GO:0005524">
    <property type="term" value="F:ATP binding"/>
    <property type="evidence" value="ECO:0007669"/>
    <property type="project" value="UniProtKB-KW"/>
</dbReference>
<keyword evidence="6" id="KW-0418">Kinase</keyword>
<dbReference type="Pfam" id="PF00069">
    <property type="entry name" value="Pkinase"/>
    <property type="match status" value="1"/>
</dbReference>
<dbReference type="InterPro" id="IPR008271">
    <property type="entry name" value="Ser/Thr_kinase_AS"/>
</dbReference>
<evidence type="ECO:0000259" key="5">
    <source>
        <dbReference type="PROSITE" id="PS50011"/>
    </source>
</evidence>
<keyword evidence="3" id="KW-0067">ATP-binding</keyword>
<dbReference type="SMART" id="SM00220">
    <property type="entry name" value="S_TKc"/>
    <property type="match status" value="1"/>
</dbReference>
<comment type="similarity">
    <text evidence="1">Belongs to the protein kinase superfamily. STE Ser/Thr protein kinase family. STE20 subfamily.</text>
</comment>
<organism evidence="6 7">
    <name type="scientific">Trichocladium antarcticum</name>
    <dbReference type="NCBI Taxonomy" id="1450529"/>
    <lineage>
        <taxon>Eukaryota</taxon>
        <taxon>Fungi</taxon>
        <taxon>Dikarya</taxon>
        <taxon>Ascomycota</taxon>
        <taxon>Pezizomycotina</taxon>
        <taxon>Sordariomycetes</taxon>
        <taxon>Sordariomycetidae</taxon>
        <taxon>Sordariales</taxon>
        <taxon>Chaetomiaceae</taxon>
        <taxon>Trichocladium</taxon>
    </lineage>
</organism>
<gene>
    <name evidence="6" type="ORF">BT67DRAFT_450119</name>
</gene>
<evidence type="ECO:0000256" key="3">
    <source>
        <dbReference type="ARBA" id="ARBA00022840"/>
    </source>
</evidence>
<dbReference type="InterPro" id="IPR011009">
    <property type="entry name" value="Kinase-like_dom_sf"/>
</dbReference>
<feature type="domain" description="Protein kinase" evidence="5">
    <location>
        <begin position="1"/>
        <end position="251"/>
    </location>
</feature>
<dbReference type="AlphaFoldDB" id="A0AAN6UIN5"/>
<reference evidence="6" key="2">
    <citation type="submission" date="2023-05" db="EMBL/GenBank/DDBJ databases">
        <authorList>
            <consortium name="Lawrence Berkeley National Laboratory"/>
            <person name="Steindorff A."/>
            <person name="Hensen N."/>
            <person name="Bonometti L."/>
            <person name="Westerberg I."/>
            <person name="Brannstrom I.O."/>
            <person name="Guillou S."/>
            <person name="Cros-Aarteil S."/>
            <person name="Calhoun S."/>
            <person name="Haridas S."/>
            <person name="Kuo A."/>
            <person name="Mondo S."/>
            <person name="Pangilinan J."/>
            <person name="Riley R."/>
            <person name="Labutti K."/>
            <person name="Andreopoulos B."/>
            <person name="Lipzen A."/>
            <person name="Chen C."/>
            <person name="Yanf M."/>
            <person name="Daum C."/>
            <person name="Ng V."/>
            <person name="Clum A."/>
            <person name="Ohm R."/>
            <person name="Martin F."/>
            <person name="Silar P."/>
            <person name="Natvig D."/>
            <person name="Lalanne C."/>
            <person name="Gautier V."/>
            <person name="Ament-Velasquez S.L."/>
            <person name="Kruys A."/>
            <person name="Hutchinson M.I."/>
            <person name="Powell A.J."/>
            <person name="Barry K."/>
            <person name="Miller A.N."/>
            <person name="Grigoriev I.V."/>
            <person name="Debuchy R."/>
            <person name="Gladieux P."/>
            <person name="Thoren M.H."/>
            <person name="Johannesson H."/>
        </authorList>
    </citation>
    <scope>NUCLEOTIDE SEQUENCE</scope>
    <source>
        <strain evidence="6">CBS 123565</strain>
    </source>
</reference>
<feature type="compositionally biased region" description="Basic and acidic residues" evidence="4">
    <location>
        <begin position="258"/>
        <end position="271"/>
    </location>
</feature>
<protein>
    <submittedName>
        <fullName evidence="6">Kinase-like protein</fullName>
    </submittedName>
</protein>
<dbReference type="GO" id="GO:0004672">
    <property type="term" value="F:protein kinase activity"/>
    <property type="evidence" value="ECO:0007669"/>
    <property type="project" value="InterPro"/>
</dbReference>
<evidence type="ECO:0000313" key="7">
    <source>
        <dbReference type="Proteomes" id="UP001304895"/>
    </source>
</evidence>
<keyword evidence="7" id="KW-1185">Reference proteome</keyword>
<proteinExistence type="inferred from homology"/>
<dbReference type="InterPro" id="IPR051931">
    <property type="entry name" value="PAK3-like"/>
</dbReference>
<dbReference type="EMBL" id="MU853411">
    <property type="protein sequence ID" value="KAK4133713.1"/>
    <property type="molecule type" value="Genomic_DNA"/>
</dbReference>
<reference evidence="6" key="1">
    <citation type="journal article" date="2023" name="Mol. Phylogenet. Evol.">
        <title>Genome-scale phylogeny and comparative genomics of the fungal order Sordariales.</title>
        <authorList>
            <person name="Hensen N."/>
            <person name="Bonometti L."/>
            <person name="Westerberg I."/>
            <person name="Brannstrom I.O."/>
            <person name="Guillou S."/>
            <person name="Cros-Aarteil S."/>
            <person name="Calhoun S."/>
            <person name="Haridas S."/>
            <person name="Kuo A."/>
            <person name="Mondo S."/>
            <person name="Pangilinan J."/>
            <person name="Riley R."/>
            <person name="LaButti K."/>
            <person name="Andreopoulos B."/>
            <person name="Lipzen A."/>
            <person name="Chen C."/>
            <person name="Yan M."/>
            <person name="Daum C."/>
            <person name="Ng V."/>
            <person name="Clum A."/>
            <person name="Steindorff A."/>
            <person name="Ohm R.A."/>
            <person name="Martin F."/>
            <person name="Silar P."/>
            <person name="Natvig D.O."/>
            <person name="Lalanne C."/>
            <person name="Gautier V."/>
            <person name="Ament-Velasquez S.L."/>
            <person name="Kruys A."/>
            <person name="Hutchinson M.I."/>
            <person name="Powell A.J."/>
            <person name="Barry K."/>
            <person name="Miller A.N."/>
            <person name="Grigoriev I.V."/>
            <person name="Debuchy R."/>
            <person name="Gladieux P."/>
            <person name="Hiltunen Thoren M."/>
            <person name="Johannesson H."/>
        </authorList>
    </citation>
    <scope>NUCLEOTIDE SEQUENCE</scope>
    <source>
        <strain evidence="6">CBS 123565</strain>
    </source>
</reference>
<dbReference type="SUPFAM" id="SSF56112">
    <property type="entry name" value="Protein kinase-like (PK-like)"/>
    <property type="match status" value="1"/>
</dbReference>
<dbReference type="Proteomes" id="UP001304895">
    <property type="component" value="Unassembled WGS sequence"/>
</dbReference>
<evidence type="ECO:0000256" key="2">
    <source>
        <dbReference type="ARBA" id="ARBA00022741"/>
    </source>
</evidence>
<keyword evidence="2" id="KW-0547">Nucleotide-binding</keyword>
<name>A0AAN6UIN5_9PEZI</name>
<sequence>MVAILDKPTQGFRSYILGSTSDPPSIVLKHLDSDLLTESNRKRLSRPEIKQVAKCVLQALHVLHRDGLVHTDVKLDNIFVNYSQSQRFSTIQLGDCGGVVSENSDFAKEGHLIGAGSTRSPEATFQLPWGTATDIWSFGNAILSLLYGGDYHLFNPGIEGFKPDDNEYELTVLKRMYKFFGPFPQSYDDFHDRETITIVNYINNLGPPEKPFHRVTTREVSPADNKFIRRIMKLDPRDRPTTGQLLADEWFTEESEDTRDPVPEKPEAADA</sequence>
<dbReference type="InterPro" id="IPR000719">
    <property type="entry name" value="Prot_kinase_dom"/>
</dbReference>
<keyword evidence="6" id="KW-0808">Transferase</keyword>
<evidence type="ECO:0000256" key="1">
    <source>
        <dbReference type="ARBA" id="ARBA00008874"/>
    </source>
</evidence>
<dbReference type="PANTHER" id="PTHR45832">
    <property type="entry name" value="SERINE/THREONINE-PROTEIN KINASE SAMKA-RELATED-RELATED"/>
    <property type="match status" value="1"/>
</dbReference>
<feature type="region of interest" description="Disordered" evidence="4">
    <location>
        <begin position="238"/>
        <end position="271"/>
    </location>
</feature>
<evidence type="ECO:0000313" key="6">
    <source>
        <dbReference type="EMBL" id="KAK4133713.1"/>
    </source>
</evidence>
<dbReference type="PANTHER" id="PTHR45832:SF22">
    <property type="entry name" value="SERINE_THREONINE-PROTEIN KINASE SAMKA-RELATED"/>
    <property type="match status" value="1"/>
</dbReference>
<dbReference type="PROSITE" id="PS50011">
    <property type="entry name" value="PROTEIN_KINASE_DOM"/>
    <property type="match status" value="1"/>
</dbReference>
<accession>A0AAN6UIN5</accession>
<evidence type="ECO:0000256" key="4">
    <source>
        <dbReference type="SAM" id="MobiDB-lite"/>
    </source>
</evidence>
<dbReference type="Gene3D" id="1.10.510.10">
    <property type="entry name" value="Transferase(Phosphotransferase) domain 1"/>
    <property type="match status" value="1"/>
</dbReference>
<comment type="caution">
    <text evidence="6">The sequence shown here is derived from an EMBL/GenBank/DDBJ whole genome shotgun (WGS) entry which is preliminary data.</text>
</comment>
<dbReference type="PROSITE" id="PS00108">
    <property type="entry name" value="PROTEIN_KINASE_ST"/>
    <property type="match status" value="1"/>
</dbReference>